<evidence type="ECO:0008006" key="4">
    <source>
        <dbReference type="Google" id="ProtNLM"/>
    </source>
</evidence>
<sequence>MAGGVALSGCASDPAFWDGIAMGLDQVAYDLANQPVCTTWVDRFGIVQQHCAPAWQGQPQPYVIDSSYGHRNDRYRNRDRDRSRDRARDRDGDRHRGDRHDRRHRRDDDHRSGRRDPKRDR</sequence>
<accession>A0ABN1GEY2</accession>
<evidence type="ECO:0000313" key="2">
    <source>
        <dbReference type="EMBL" id="GAA0610078.1"/>
    </source>
</evidence>
<keyword evidence="3" id="KW-1185">Reference proteome</keyword>
<organism evidence="2 3">
    <name type="scientific">Brevundimonas kwangchunensis</name>
    <dbReference type="NCBI Taxonomy" id="322163"/>
    <lineage>
        <taxon>Bacteria</taxon>
        <taxon>Pseudomonadati</taxon>
        <taxon>Pseudomonadota</taxon>
        <taxon>Alphaproteobacteria</taxon>
        <taxon>Caulobacterales</taxon>
        <taxon>Caulobacteraceae</taxon>
        <taxon>Brevundimonas</taxon>
    </lineage>
</organism>
<comment type="caution">
    <text evidence="2">The sequence shown here is derived from an EMBL/GenBank/DDBJ whole genome shotgun (WGS) entry which is preliminary data.</text>
</comment>
<dbReference type="EMBL" id="BAAAGA010000001">
    <property type="protein sequence ID" value="GAA0610078.1"/>
    <property type="molecule type" value="Genomic_DNA"/>
</dbReference>
<evidence type="ECO:0000256" key="1">
    <source>
        <dbReference type="SAM" id="MobiDB-lite"/>
    </source>
</evidence>
<gene>
    <name evidence="2" type="ORF">GCM10009422_01110</name>
</gene>
<name>A0ABN1GEY2_9CAUL</name>
<evidence type="ECO:0000313" key="3">
    <source>
        <dbReference type="Proteomes" id="UP001501352"/>
    </source>
</evidence>
<feature type="compositionally biased region" description="Basic and acidic residues" evidence="1">
    <location>
        <begin position="68"/>
        <end position="121"/>
    </location>
</feature>
<protein>
    <recommendedName>
        <fullName evidence="4">Lipoprotein</fullName>
    </recommendedName>
</protein>
<dbReference type="Proteomes" id="UP001501352">
    <property type="component" value="Unassembled WGS sequence"/>
</dbReference>
<feature type="region of interest" description="Disordered" evidence="1">
    <location>
        <begin position="54"/>
        <end position="121"/>
    </location>
</feature>
<reference evidence="2 3" key="1">
    <citation type="journal article" date="2019" name="Int. J. Syst. Evol. Microbiol.">
        <title>The Global Catalogue of Microorganisms (GCM) 10K type strain sequencing project: providing services to taxonomists for standard genome sequencing and annotation.</title>
        <authorList>
            <consortium name="The Broad Institute Genomics Platform"/>
            <consortium name="The Broad Institute Genome Sequencing Center for Infectious Disease"/>
            <person name="Wu L."/>
            <person name="Ma J."/>
        </authorList>
    </citation>
    <scope>NUCLEOTIDE SEQUENCE [LARGE SCALE GENOMIC DNA]</scope>
    <source>
        <strain evidence="2 3">JCM 12928</strain>
    </source>
</reference>
<proteinExistence type="predicted"/>